<reference evidence="3 4" key="1">
    <citation type="submission" date="2018-08" db="EMBL/GenBank/DDBJ databases">
        <title>Complete genome of the Arcobacter marinus type strain JCM 15502.</title>
        <authorList>
            <person name="Miller W.G."/>
            <person name="Yee E."/>
            <person name="Huynh S."/>
            <person name="Parker C.T."/>
        </authorList>
    </citation>
    <scope>NUCLEOTIDE SEQUENCE [LARGE SCALE GENOMIC DNA]</scope>
    <source>
        <strain evidence="3 4">JCM 15502</strain>
    </source>
</reference>
<dbReference type="PANTHER" id="PTHR42954:SF2">
    <property type="entry name" value="FE(2+) TRANSPORT PROTEIN A"/>
    <property type="match status" value="1"/>
</dbReference>
<dbReference type="RefSeq" id="WP_322862122.1">
    <property type="nucleotide sequence ID" value="NZ_CP032101.1"/>
</dbReference>
<organism evidence="3 4">
    <name type="scientific">Malaciobacter marinus</name>
    <dbReference type="NCBI Taxonomy" id="505249"/>
    <lineage>
        <taxon>Bacteria</taxon>
        <taxon>Pseudomonadati</taxon>
        <taxon>Campylobacterota</taxon>
        <taxon>Epsilonproteobacteria</taxon>
        <taxon>Campylobacterales</taxon>
        <taxon>Arcobacteraceae</taxon>
        <taxon>Malaciobacter</taxon>
    </lineage>
</organism>
<dbReference type="PANTHER" id="PTHR42954">
    <property type="entry name" value="FE(2+) TRANSPORT PROTEIN A"/>
    <property type="match status" value="1"/>
</dbReference>
<evidence type="ECO:0000256" key="1">
    <source>
        <dbReference type="ARBA" id="ARBA00023004"/>
    </source>
</evidence>
<dbReference type="InterPro" id="IPR007167">
    <property type="entry name" value="Fe-transptr_FeoA-like"/>
</dbReference>
<feature type="domain" description="Ferrous iron transporter FeoA-like" evidence="2">
    <location>
        <begin position="6"/>
        <end position="78"/>
    </location>
</feature>
<dbReference type="InterPro" id="IPR038157">
    <property type="entry name" value="FeoA_core_dom"/>
</dbReference>
<dbReference type="KEGG" id="amar:AMRN_1887"/>
<dbReference type="InterPro" id="IPR008988">
    <property type="entry name" value="Transcriptional_repressor_C"/>
</dbReference>
<evidence type="ECO:0000313" key="3">
    <source>
        <dbReference type="EMBL" id="AXX87614.1"/>
    </source>
</evidence>
<proteinExistence type="predicted"/>
<dbReference type="AlphaFoldDB" id="A0A347TLY6"/>
<dbReference type="Gene3D" id="2.30.30.90">
    <property type="match status" value="1"/>
</dbReference>
<dbReference type="GO" id="GO:0046914">
    <property type="term" value="F:transition metal ion binding"/>
    <property type="evidence" value="ECO:0007669"/>
    <property type="project" value="InterPro"/>
</dbReference>
<dbReference type="SMART" id="SM00899">
    <property type="entry name" value="FeoA"/>
    <property type="match status" value="1"/>
</dbReference>
<keyword evidence="1" id="KW-0408">Iron</keyword>
<accession>A0A347TLY6</accession>
<dbReference type="SUPFAM" id="SSF50037">
    <property type="entry name" value="C-terminal domain of transcriptional repressors"/>
    <property type="match status" value="1"/>
</dbReference>
<protein>
    <submittedName>
        <fullName evidence="3">Ferrous iron transport protein A</fullName>
    </submittedName>
</protein>
<evidence type="ECO:0000259" key="2">
    <source>
        <dbReference type="SMART" id="SM00899"/>
    </source>
</evidence>
<name>A0A347TLY6_9BACT</name>
<dbReference type="EMBL" id="CP032101">
    <property type="protein sequence ID" value="AXX87614.1"/>
    <property type="molecule type" value="Genomic_DNA"/>
</dbReference>
<dbReference type="Proteomes" id="UP000264693">
    <property type="component" value="Chromosome"/>
</dbReference>
<dbReference type="Pfam" id="PF04023">
    <property type="entry name" value="FeoA"/>
    <property type="match status" value="1"/>
</dbReference>
<sequence>MNKKMIMLDTLSKGQKAKIKKIRTDGKLLRRLLDMGFVMNSEIEVIREAPLFDPMELKIQNYYISIRKSEASLIEVKI</sequence>
<evidence type="ECO:0000313" key="4">
    <source>
        <dbReference type="Proteomes" id="UP000264693"/>
    </source>
</evidence>
<dbReference type="InterPro" id="IPR052713">
    <property type="entry name" value="FeoA"/>
</dbReference>
<gene>
    <name evidence="3" type="primary">feoA1</name>
    <name evidence="3" type="ORF">AMRN_1887</name>
</gene>